<dbReference type="Pfam" id="PF07238">
    <property type="entry name" value="PilZ"/>
    <property type="match status" value="1"/>
</dbReference>
<evidence type="ECO:0000313" key="2">
    <source>
        <dbReference type="EMBL" id="KAB8039221.1"/>
    </source>
</evidence>
<gene>
    <name evidence="2" type="ORF">GCL60_10230</name>
</gene>
<keyword evidence="3" id="KW-1185">Reference proteome</keyword>
<dbReference type="Proteomes" id="UP000437748">
    <property type="component" value="Unassembled WGS sequence"/>
</dbReference>
<evidence type="ECO:0000313" key="3">
    <source>
        <dbReference type="Proteomes" id="UP000437748"/>
    </source>
</evidence>
<proteinExistence type="predicted"/>
<feature type="domain" description="PilZ" evidence="1">
    <location>
        <begin position="152"/>
        <end position="253"/>
    </location>
</feature>
<sequence>MEVFDAEGKSIFDSAPKKKKRYVLYLFKLTRDDETRIRTVEKAIQNSLSEHIMVRFEDPNEALKALLVKNIELIFIDSSLFDDDKISIDFGVECKKRKKCPLFFIAKNEDILISEYRKKLAFYEELDDYFKDPIDFMEITRKLKRASNTIGRRAKRFSLGIPIKLYRLNDDKYYDVILNDVSLVGFSISIVGNEMLKTNEQIKIKVPLNEFNLFHPTYGEFLPISGKVRRISINGHIFGCSIEFSTPMQLEVLMNLLEKVTRKMRMVKIAEKPKKEVDPVPV</sequence>
<protein>
    <recommendedName>
        <fullName evidence="1">PilZ domain-containing protein</fullName>
    </recommendedName>
</protein>
<dbReference type="EMBL" id="WFLM01000003">
    <property type="protein sequence ID" value="KAB8039221.1"/>
    <property type="molecule type" value="Genomic_DNA"/>
</dbReference>
<dbReference type="InterPro" id="IPR009875">
    <property type="entry name" value="PilZ_domain"/>
</dbReference>
<name>A0A6N6VU90_9BACT</name>
<organism evidence="2 3">
    <name type="scientific">Silvanigrella paludirubra</name>
    <dbReference type="NCBI Taxonomy" id="2499159"/>
    <lineage>
        <taxon>Bacteria</taxon>
        <taxon>Pseudomonadati</taxon>
        <taxon>Bdellovibrionota</taxon>
        <taxon>Oligoflexia</taxon>
        <taxon>Silvanigrellales</taxon>
        <taxon>Silvanigrellaceae</taxon>
        <taxon>Silvanigrella</taxon>
    </lineage>
</organism>
<reference evidence="2 3" key="1">
    <citation type="submission" date="2019-10" db="EMBL/GenBank/DDBJ databases">
        <title>New species of Slilvanegrellaceae.</title>
        <authorList>
            <person name="Pitt A."/>
            <person name="Hahn M.W."/>
        </authorList>
    </citation>
    <scope>NUCLEOTIDE SEQUENCE [LARGE SCALE GENOMIC DNA]</scope>
    <source>
        <strain evidence="2 3">SP-Ram-0.45-NSY-1</strain>
    </source>
</reference>
<dbReference type="OrthoDB" id="5291428at2"/>
<dbReference type="RefSeq" id="WP_153420620.1">
    <property type="nucleotide sequence ID" value="NZ_WFLM01000003.1"/>
</dbReference>
<dbReference type="GO" id="GO:0035438">
    <property type="term" value="F:cyclic-di-GMP binding"/>
    <property type="evidence" value="ECO:0007669"/>
    <property type="project" value="InterPro"/>
</dbReference>
<dbReference type="Gene3D" id="3.40.50.2300">
    <property type="match status" value="1"/>
</dbReference>
<comment type="caution">
    <text evidence="2">The sequence shown here is derived from an EMBL/GenBank/DDBJ whole genome shotgun (WGS) entry which is preliminary data.</text>
</comment>
<evidence type="ECO:0000259" key="1">
    <source>
        <dbReference type="Pfam" id="PF07238"/>
    </source>
</evidence>
<dbReference type="AlphaFoldDB" id="A0A6N6VU90"/>
<accession>A0A6N6VU90</accession>
<dbReference type="Gene3D" id="2.40.10.220">
    <property type="entry name" value="predicted glycosyltransferase like domains"/>
    <property type="match status" value="1"/>
</dbReference>